<name>A0ABS8SS72_DATST</name>
<organism evidence="2 3">
    <name type="scientific">Datura stramonium</name>
    <name type="common">Jimsonweed</name>
    <name type="synonym">Common thornapple</name>
    <dbReference type="NCBI Taxonomy" id="4076"/>
    <lineage>
        <taxon>Eukaryota</taxon>
        <taxon>Viridiplantae</taxon>
        <taxon>Streptophyta</taxon>
        <taxon>Embryophyta</taxon>
        <taxon>Tracheophyta</taxon>
        <taxon>Spermatophyta</taxon>
        <taxon>Magnoliopsida</taxon>
        <taxon>eudicotyledons</taxon>
        <taxon>Gunneridae</taxon>
        <taxon>Pentapetalae</taxon>
        <taxon>asterids</taxon>
        <taxon>lamiids</taxon>
        <taxon>Solanales</taxon>
        <taxon>Solanaceae</taxon>
        <taxon>Solanoideae</taxon>
        <taxon>Datureae</taxon>
        <taxon>Datura</taxon>
    </lineage>
</organism>
<comment type="caution">
    <text evidence="2">The sequence shown here is derived from an EMBL/GenBank/DDBJ whole genome shotgun (WGS) entry which is preliminary data.</text>
</comment>
<proteinExistence type="predicted"/>
<reference evidence="2 3" key="1">
    <citation type="journal article" date="2021" name="BMC Genomics">
        <title>Datura genome reveals duplications of psychoactive alkaloid biosynthetic genes and high mutation rate following tissue culture.</title>
        <authorList>
            <person name="Rajewski A."/>
            <person name="Carter-House D."/>
            <person name="Stajich J."/>
            <person name="Litt A."/>
        </authorList>
    </citation>
    <scope>NUCLEOTIDE SEQUENCE [LARGE SCALE GENOMIC DNA]</scope>
    <source>
        <strain evidence="2">AR-01</strain>
    </source>
</reference>
<evidence type="ECO:0000313" key="3">
    <source>
        <dbReference type="Proteomes" id="UP000823775"/>
    </source>
</evidence>
<feature type="region of interest" description="Disordered" evidence="1">
    <location>
        <begin position="1"/>
        <end position="50"/>
    </location>
</feature>
<dbReference type="EMBL" id="JACEIK010000757">
    <property type="protein sequence ID" value="MCD7461817.1"/>
    <property type="molecule type" value="Genomic_DNA"/>
</dbReference>
<evidence type="ECO:0000313" key="2">
    <source>
        <dbReference type="EMBL" id="MCD7461817.1"/>
    </source>
</evidence>
<keyword evidence="3" id="KW-1185">Reference proteome</keyword>
<protein>
    <submittedName>
        <fullName evidence="2">Uncharacterized protein</fullName>
    </submittedName>
</protein>
<accession>A0ABS8SS72</accession>
<evidence type="ECO:0000256" key="1">
    <source>
        <dbReference type="SAM" id="MobiDB-lite"/>
    </source>
</evidence>
<gene>
    <name evidence="2" type="ORF">HAX54_047171</name>
</gene>
<dbReference type="Proteomes" id="UP000823775">
    <property type="component" value="Unassembled WGS sequence"/>
</dbReference>
<sequence>MMCSRVVVSRGRDKGQMAAVSKRHPLSSLNERGASRTKKRSVSSSKEKAIPGIGEGETAHLVKSKGVKGKSHDEGEAEIVRTAFSVKNTEMQISCEGGKYGTQLRLREGGEIMRLEARSEETKSLKAERKSREKVACWSWCYPILWNYNLSNVSVVWDVDLLGLSFILFPKKIDTICGTYLWTGAGTISKKALVTGELTYLGAVLKWLGQPGKIDSGGKVVLDLLEVAE</sequence>